<keyword evidence="2" id="KW-1185">Reference proteome</keyword>
<gene>
    <name evidence="1" type="ORF">HXA33_14540</name>
</gene>
<comment type="caution">
    <text evidence="1">The sequence shown here is derived from an EMBL/GenBank/DDBJ whole genome shotgun (WGS) entry which is preliminary data.</text>
</comment>
<dbReference type="RefSeq" id="WP_257822152.1">
    <property type="nucleotide sequence ID" value="NZ_JABXYM010000001.1"/>
</dbReference>
<dbReference type="Proteomes" id="UP001057753">
    <property type="component" value="Unassembled WGS sequence"/>
</dbReference>
<accession>A0A9Q4B4B3</accession>
<evidence type="ECO:0000313" key="2">
    <source>
        <dbReference type="Proteomes" id="UP001057753"/>
    </source>
</evidence>
<sequence>MKKRELVELKNSLRRRGFWVDIIKGELVLDSWYSRSNYYEMVSLLSSLGVSWESGNKGIRVNTNSSISDEVLFKIEIASRDNFRRPTHEVQLPRLFQASSRNDISISELDYGIASLVFSLNKVGIDTSMSCDGHGREDAKIWLTGNQIELVEDLINSARREVSFAFDWEVVKKSRSLILTGKKRITSDNWDVSKVQDDSLAFSQYLTKTYSPIIG</sequence>
<dbReference type="AlphaFoldDB" id="A0A9Q4B4B3"/>
<name>A0A9Q4B4B3_SALAG</name>
<dbReference type="EMBL" id="JABXYM010000001">
    <property type="protein sequence ID" value="MCR6097767.1"/>
    <property type="molecule type" value="Genomic_DNA"/>
</dbReference>
<evidence type="ECO:0000313" key="1">
    <source>
        <dbReference type="EMBL" id="MCR6097767.1"/>
    </source>
</evidence>
<organism evidence="1 2">
    <name type="scientific">Salipaludibacillus agaradhaerens</name>
    <name type="common">Bacillus agaradhaerens</name>
    <dbReference type="NCBI Taxonomy" id="76935"/>
    <lineage>
        <taxon>Bacteria</taxon>
        <taxon>Bacillati</taxon>
        <taxon>Bacillota</taxon>
        <taxon>Bacilli</taxon>
        <taxon>Bacillales</taxon>
        <taxon>Bacillaceae</taxon>
    </lineage>
</organism>
<reference evidence="1" key="1">
    <citation type="submission" date="2020-06" db="EMBL/GenBank/DDBJ databases">
        <title>Insight into the genomes of haloalkaliphilic bacilli from Kenyan soda lakes.</title>
        <authorList>
            <person name="Mwirichia R."/>
            <person name="Villamizar G.C."/>
            <person name="Poehlein A."/>
            <person name="Mugweru J."/>
            <person name="Kipnyargis A."/>
            <person name="Kiplimo D."/>
            <person name="Orwa P."/>
            <person name="Daniel R."/>
        </authorList>
    </citation>
    <scope>NUCLEOTIDE SEQUENCE</scope>
    <source>
        <strain evidence="1">B1096_S55</strain>
    </source>
</reference>
<protein>
    <submittedName>
        <fullName evidence="1">Uncharacterized protein</fullName>
    </submittedName>
</protein>
<proteinExistence type="predicted"/>